<gene>
    <name evidence="1" type="ORF">DJ021_17765</name>
</gene>
<name>A0A328B6F7_9CAUL</name>
<dbReference type="AlphaFoldDB" id="A0A328B6F7"/>
<organism evidence="1 2">
    <name type="scientific">Phenylobacterium hankyongense</name>
    <dbReference type="NCBI Taxonomy" id="1813876"/>
    <lineage>
        <taxon>Bacteria</taxon>
        <taxon>Pseudomonadati</taxon>
        <taxon>Pseudomonadota</taxon>
        <taxon>Alphaproteobacteria</taxon>
        <taxon>Caulobacterales</taxon>
        <taxon>Caulobacteraceae</taxon>
        <taxon>Phenylobacterium</taxon>
    </lineage>
</organism>
<dbReference type="EMBL" id="QFYP01000001">
    <property type="protein sequence ID" value="RAK61516.1"/>
    <property type="molecule type" value="Genomic_DNA"/>
</dbReference>
<reference evidence="2" key="1">
    <citation type="submission" date="2018-05" db="EMBL/GenBank/DDBJ databases">
        <authorList>
            <person name="Li X."/>
        </authorList>
    </citation>
    <scope>NUCLEOTIDE SEQUENCE [LARGE SCALE GENOMIC DNA]</scope>
    <source>
        <strain evidence="2">HKS-05</strain>
    </source>
</reference>
<proteinExistence type="predicted"/>
<accession>A0A328B6F7</accession>
<keyword evidence="2" id="KW-1185">Reference proteome</keyword>
<evidence type="ECO:0000313" key="2">
    <source>
        <dbReference type="Proteomes" id="UP000249842"/>
    </source>
</evidence>
<dbReference type="Proteomes" id="UP000249842">
    <property type="component" value="Unassembled WGS sequence"/>
</dbReference>
<comment type="caution">
    <text evidence="1">The sequence shown here is derived from an EMBL/GenBank/DDBJ whole genome shotgun (WGS) entry which is preliminary data.</text>
</comment>
<sequence>MPRGMVVPTWRAAVGGRATDGRLAGLGGGQMGSATAARKAAATQAEPSAEAAGAQRVLAPGVSESLAAFDARLLADGQITLISLDVLVEQMGPRWPMRRLQVEKHVERLLARELTGAATFLKVSDADYLVCQPDVARLSGQVACLRLVREVLDHFLGTTVRAVEGVFEATALGAGGVEARAISVADLLAAEAAEKVERQRAADLERATSPFAVSDGTSVLVSCTLESVVELRANSVIGYRLCRRVSVAKTGEVLPPSQIAGLAGVDILRIDLATMVQGLSKVRALATPPPSLIVPVSYACLSSQRGRTEIVDVIQEAQGCVRHGVIVEIFDVEGAPQASLQEVVASIRPIALFVAARLAPSPPISIRHLRGVGLRALAFECPPAQSDGEFIGWAQARIRMAKHVASAVLLYGAPASFATPPGRLSELGATHASLRA</sequence>
<protein>
    <submittedName>
        <fullName evidence="1">Uncharacterized protein</fullName>
    </submittedName>
</protein>
<evidence type="ECO:0000313" key="1">
    <source>
        <dbReference type="EMBL" id="RAK61516.1"/>
    </source>
</evidence>